<comment type="caution">
    <text evidence="1">The sequence shown here is derived from an EMBL/GenBank/DDBJ whole genome shotgun (WGS) entry which is preliminary data.</text>
</comment>
<keyword evidence="2" id="KW-1185">Reference proteome</keyword>
<evidence type="ECO:0000313" key="2">
    <source>
        <dbReference type="Proteomes" id="UP001060085"/>
    </source>
</evidence>
<sequence length="145" mass="16385">MRREHIENEVSKETSTGEIIERISGDTILVQDAIVEKRWQLSLVLISSIQPLVLAASAMTMFITKLASRAQTVYSIAAILVEQTLSSIRTGWVMEFSCLCFSAAKCVRDVVRSKNCYGKNLLINPVIKYKLPIYYYNCSRKTNLS</sequence>
<protein>
    <submittedName>
        <fullName evidence="1">Uncharacterized protein</fullName>
    </submittedName>
</protein>
<dbReference type="Proteomes" id="UP001060085">
    <property type="component" value="Linkage Group LG03"/>
</dbReference>
<proteinExistence type="predicted"/>
<dbReference type="EMBL" id="CM044703">
    <property type="protein sequence ID" value="KAI5673618.1"/>
    <property type="molecule type" value="Genomic_DNA"/>
</dbReference>
<organism evidence="1 2">
    <name type="scientific">Catharanthus roseus</name>
    <name type="common">Madagascar periwinkle</name>
    <name type="synonym">Vinca rosea</name>
    <dbReference type="NCBI Taxonomy" id="4058"/>
    <lineage>
        <taxon>Eukaryota</taxon>
        <taxon>Viridiplantae</taxon>
        <taxon>Streptophyta</taxon>
        <taxon>Embryophyta</taxon>
        <taxon>Tracheophyta</taxon>
        <taxon>Spermatophyta</taxon>
        <taxon>Magnoliopsida</taxon>
        <taxon>eudicotyledons</taxon>
        <taxon>Gunneridae</taxon>
        <taxon>Pentapetalae</taxon>
        <taxon>asterids</taxon>
        <taxon>lamiids</taxon>
        <taxon>Gentianales</taxon>
        <taxon>Apocynaceae</taxon>
        <taxon>Rauvolfioideae</taxon>
        <taxon>Vinceae</taxon>
        <taxon>Catharanthinae</taxon>
        <taxon>Catharanthus</taxon>
    </lineage>
</organism>
<accession>A0ACC0BLZ9</accession>
<reference evidence="2" key="1">
    <citation type="journal article" date="2023" name="Nat. Plants">
        <title>Single-cell RNA sequencing provides a high-resolution roadmap for understanding the multicellular compartmentation of specialized metabolism.</title>
        <authorList>
            <person name="Sun S."/>
            <person name="Shen X."/>
            <person name="Li Y."/>
            <person name="Li Y."/>
            <person name="Wang S."/>
            <person name="Li R."/>
            <person name="Zhang H."/>
            <person name="Shen G."/>
            <person name="Guo B."/>
            <person name="Wei J."/>
            <person name="Xu J."/>
            <person name="St-Pierre B."/>
            <person name="Chen S."/>
            <person name="Sun C."/>
        </authorList>
    </citation>
    <scope>NUCLEOTIDE SEQUENCE [LARGE SCALE GENOMIC DNA]</scope>
</reference>
<evidence type="ECO:0000313" key="1">
    <source>
        <dbReference type="EMBL" id="KAI5673618.1"/>
    </source>
</evidence>
<gene>
    <name evidence="1" type="ORF">M9H77_13982</name>
</gene>
<name>A0ACC0BLZ9_CATRO</name>